<proteinExistence type="predicted"/>
<protein>
    <submittedName>
        <fullName evidence="1">Uncharacterized protein</fullName>
    </submittedName>
</protein>
<dbReference type="EMBL" id="QGKV02000832">
    <property type="protein sequence ID" value="KAF3547937.1"/>
    <property type="molecule type" value="Genomic_DNA"/>
</dbReference>
<accession>A0ABQ7C9Y4</accession>
<reference evidence="1 2" key="1">
    <citation type="journal article" date="2020" name="BMC Genomics">
        <title>Intraspecific diversification of the crop wild relative Brassica cretica Lam. using demographic model selection.</title>
        <authorList>
            <person name="Kioukis A."/>
            <person name="Michalopoulou V.A."/>
            <person name="Briers L."/>
            <person name="Pirintsos S."/>
            <person name="Studholme D.J."/>
            <person name="Pavlidis P."/>
            <person name="Sarris P.F."/>
        </authorList>
    </citation>
    <scope>NUCLEOTIDE SEQUENCE [LARGE SCALE GENOMIC DNA]</scope>
    <source>
        <strain evidence="2">cv. PFS-1207/04</strain>
    </source>
</reference>
<dbReference type="Proteomes" id="UP000266723">
    <property type="component" value="Unassembled WGS sequence"/>
</dbReference>
<evidence type="ECO:0000313" key="2">
    <source>
        <dbReference type="Proteomes" id="UP000266723"/>
    </source>
</evidence>
<gene>
    <name evidence="1" type="ORF">DY000_02010029</name>
</gene>
<evidence type="ECO:0000313" key="1">
    <source>
        <dbReference type="EMBL" id="KAF3547937.1"/>
    </source>
</evidence>
<name>A0ABQ7C9Y4_BRACR</name>
<organism evidence="1 2">
    <name type="scientific">Brassica cretica</name>
    <name type="common">Mustard</name>
    <dbReference type="NCBI Taxonomy" id="69181"/>
    <lineage>
        <taxon>Eukaryota</taxon>
        <taxon>Viridiplantae</taxon>
        <taxon>Streptophyta</taxon>
        <taxon>Embryophyta</taxon>
        <taxon>Tracheophyta</taxon>
        <taxon>Spermatophyta</taxon>
        <taxon>Magnoliopsida</taxon>
        <taxon>eudicotyledons</taxon>
        <taxon>Gunneridae</taxon>
        <taxon>Pentapetalae</taxon>
        <taxon>rosids</taxon>
        <taxon>malvids</taxon>
        <taxon>Brassicales</taxon>
        <taxon>Brassicaceae</taxon>
        <taxon>Brassiceae</taxon>
        <taxon>Brassica</taxon>
    </lineage>
</organism>
<comment type="caution">
    <text evidence="1">The sequence shown here is derived from an EMBL/GenBank/DDBJ whole genome shotgun (WGS) entry which is preliminary data.</text>
</comment>
<keyword evidence="2" id="KW-1185">Reference proteome</keyword>
<sequence>MWSMKKEDLTLKERLSKIKLLEALIARQGTLADYEEDLKKRFINESRVKIREQDSRNMKCLFQVTDNEACGLCSELFCKLVQRLYHGFCKVVYHGFKACIRDFVS</sequence>